<keyword evidence="4" id="KW-1185">Reference proteome</keyword>
<evidence type="ECO:0000313" key="3">
    <source>
        <dbReference type="EMBL" id="UOD51372.1"/>
    </source>
</evidence>
<feature type="transmembrane region" description="Helical" evidence="1">
    <location>
        <begin position="49"/>
        <end position="75"/>
    </location>
</feature>
<dbReference type="InterPro" id="IPR019886">
    <property type="entry name" value="Na_symporter_ssu"/>
</dbReference>
<evidence type="ECO:0000259" key="2">
    <source>
        <dbReference type="Pfam" id="PF13937"/>
    </source>
</evidence>
<reference evidence="3 4" key="1">
    <citation type="submission" date="2020-11" db="EMBL/GenBank/DDBJ databases">
        <title>Algicoccus daihaiensis sp.nov., isolated from Daihai Lake in Inner Mongolia.</title>
        <authorList>
            <person name="Kai J."/>
        </authorList>
    </citation>
    <scope>NUCLEOTIDE SEQUENCE [LARGE SCALE GENOMIC DNA]</scope>
    <source>
        <strain evidence="4">f23</strain>
    </source>
</reference>
<sequence length="95" mass="10805">MADRFMQEGKSSYWRFCRWLVLICLMAWLVATLVPLALAQLGITGSVLGWPFVFALAAFVVPLVYLIIIGVFSLVMDRAERDKQAEYVSERTTDE</sequence>
<dbReference type="NCBIfam" id="TIGR03647">
    <property type="entry name" value="Na_symport_sm"/>
    <property type="match status" value="1"/>
</dbReference>
<feature type="domain" description="Sodium symporter small subunit" evidence="2">
    <location>
        <begin position="11"/>
        <end position="81"/>
    </location>
</feature>
<evidence type="ECO:0000256" key="1">
    <source>
        <dbReference type="SAM" id="Phobius"/>
    </source>
</evidence>
<organism evidence="3 4">
    <name type="scientific">Orrella daihaiensis</name>
    <dbReference type="NCBI Taxonomy" id="2782176"/>
    <lineage>
        <taxon>Bacteria</taxon>
        <taxon>Pseudomonadati</taxon>
        <taxon>Pseudomonadota</taxon>
        <taxon>Betaproteobacteria</taxon>
        <taxon>Burkholderiales</taxon>
        <taxon>Alcaligenaceae</taxon>
        <taxon>Orrella</taxon>
    </lineage>
</organism>
<keyword evidence="1" id="KW-1133">Transmembrane helix</keyword>
<dbReference type="RefSeq" id="WP_243479835.1">
    <property type="nucleotide sequence ID" value="NZ_CP063982.1"/>
</dbReference>
<gene>
    <name evidence="3" type="ORF">DHf2319_05950</name>
</gene>
<proteinExistence type="predicted"/>
<protein>
    <submittedName>
        <fullName evidence="3">DUF4212 domain-containing protein</fullName>
    </submittedName>
</protein>
<name>A0ABY4AM68_9BURK</name>
<dbReference type="Pfam" id="PF13937">
    <property type="entry name" value="DUF4212"/>
    <property type="match status" value="1"/>
</dbReference>
<dbReference type="Proteomes" id="UP000831607">
    <property type="component" value="Chromosome"/>
</dbReference>
<dbReference type="EMBL" id="CP063982">
    <property type="protein sequence ID" value="UOD51372.1"/>
    <property type="molecule type" value="Genomic_DNA"/>
</dbReference>
<accession>A0ABY4AM68</accession>
<keyword evidence="1" id="KW-0812">Transmembrane</keyword>
<keyword evidence="1" id="KW-0472">Membrane</keyword>
<evidence type="ECO:0000313" key="4">
    <source>
        <dbReference type="Proteomes" id="UP000831607"/>
    </source>
</evidence>